<sequence>MKLEEIKRPKLIETGKWMSVFSAAIGTIILLAFFALKVDVLMFIGLFYIYFATAINGIFFLILFFECFRQQDHWRKIAAIMFFMLLNIPLSIFYCFLALNFNH</sequence>
<dbReference type="EMBL" id="SJSO01000011">
    <property type="protein sequence ID" value="TCD26249.1"/>
    <property type="molecule type" value="Genomic_DNA"/>
</dbReference>
<evidence type="ECO:0008006" key="4">
    <source>
        <dbReference type="Google" id="ProtNLM"/>
    </source>
</evidence>
<comment type="caution">
    <text evidence="2">The sequence shown here is derived from an EMBL/GenBank/DDBJ whole genome shotgun (WGS) entry which is preliminary data.</text>
</comment>
<proteinExistence type="predicted"/>
<organism evidence="2 3">
    <name type="scientific">Pedobacter psychrodurus</name>
    <dbReference type="NCBI Taxonomy" id="2530456"/>
    <lineage>
        <taxon>Bacteria</taxon>
        <taxon>Pseudomonadati</taxon>
        <taxon>Bacteroidota</taxon>
        <taxon>Sphingobacteriia</taxon>
        <taxon>Sphingobacteriales</taxon>
        <taxon>Sphingobacteriaceae</taxon>
        <taxon>Pedobacter</taxon>
    </lineage>
</organism>
<keyword evidence="1" id="KW-1133">Transmembrane helix</keyword>
<keyword evidence="1" id="KW-0472">Membrane</keyword>
<protein>
    <recommendedName>
        <fullName evidence="4">Branched-chain amino acid:cation transporter, LIVCS family</fullName>
    </recommendedName>
</protein>
<dbReference type="AlphaFoldDB" id="A0A4R0PUN1"/>
<evidence type="ECO:0000313" key="2">
    <source>
        <dbReference type="EMBL" id="TCD26249.1"/>
    </source>
</evidence>
<evidence type="ECO:0000313" key="3">
    <source>
        <dbReference type="Proteomes" id="UP000293925"/>
    </source>
</evidence>
<keyword evidence="3" id="KW-1185">Reference proteome</keyword>
<feature type="transmembrane region" description="Helical" evidence="1">
    <location>
        <begin position="77"/>
        <end position="99"/>
    </location>
</feature>
<reference evidence="2 3" key="1">
    <citation type="submission" date="2019-02" db="EMBL/GenBank/DDBJ databases">
        <title>Pedobacter sp. RP-3-21 sp. nov., isolated from Arctic soil.</title>
        <authorList>
            <person name="Dahal R.H."/>
        </authorList>
    </citation>
    <scope>NUCLEOTIDE SEQUENCE [LARGE SCALE GENOMIC DNA]</scope>
    <source>
        <strain evidence="2 3">RP-3-21</strain>
    </source>
</reference>
<evidence type="ECO:0000256" key="1">
    <source>
        <dbReference type="SAM" id="Phobius"/>
    </source>
</evidence>
<dbReference type="Proteomes" id="UP000293925">
    <property type="component" value="Unassembled WGS sequence"/>
</dbReference>
<feature type="transmembrane region" description="Helical" evidence="1">
    <location>
        <begin position="42"/>
        <end position="65"/>
    </location>
</feature>
<dbReference type="OrthoDB" id="768348at2"/>
<keyword evidence="1" id="KW-0812">Transmembrane</keyword>
<gene>
    <name evidence="2" type="ORF">EZ456_14655</name>
</gene>
<dbReference type="RefSeq" id="WP_131531330.1">
    <property type="nucleotide sequence ID" value="NZ_SJSO01000011.1"/>
</dbReference>
<name>A0A4R0PUN1_9SPHI</name>
<feature type="transmembrane region" description="Helical" evidence="1">
    <location>
        <begin position="17"/>
        <end position="36"/>
    </location>
</feature>
<accession>A0A4R0PUN1</accession>